<dbReference type="OrthoDB" id="7065204at2"/>
<accession>A0A1E7WDN8</accession>
<proteinExistence type="predicted"/>
<dbReference type="AlphaFoldDB" id="A0A1E7WDN8"/>
<evidence type="ECO:0000313" key="2">
    <source>
        <dbReference type="Proteomes" id="UP000175989"/>
    </source>
</evidence>
<protein>
    <submittedName>
        <fullName evidence="1">Uncharacterized protein</fullName>
    </submittedName>
</protein>
<dbReference type="EMBL" id="LROM01000115">
    <property type="protein sequence ID" value="OEZ95997.1"/>
    <property type="molecule type" value="Genomic_DNA"/>
</dbReference>
<sequence>MRLLSTSEFAAELASPYSESELARSELVIDGKRTGIVVTGAVLEAALAWHNYRLAFLTDDIPFEETLRIYMFDSDLKTVDTASLGAMYSTGTFAELKLQPPNAVTFRFFGGIIWRMVLLTEQEFALPCLSDPSGVHRPFKFLRQFRVEGKPQPESARSAARDKLEDALLEGLRSEESLLTAEDWKAIRDESHAKLAERQKPR</sequence>
<name>A0A1E7WDN8_9BURK</name>
<comment type="caution">
    <text evidence="1">The sequence shown here is derived from an EMBL/GenBank/DDBJ whole genome shotgun (WGS) entry which is preliminary data.</text>
</comment>
<dbReference type="RefSeq" id="WP_141749616.1">
    <property type="nucleotide sequence ID" value="NZ_LROM01000115.1"/>
</dbReference>
<reference evidence="2" key="1">
    <citation type="journal article" date="2016" name="Front. Microbiol.">
        <title>Molecular Keys to the Janthinobacterium and Duganella spp. Interaction with the Plant Pathogen Fusarium graminearum.</title>
        <authorList>
            <person name="Haack F.S."/>
            <person name="Poehlein A."/>
            <person name="Kroger C."/>
            <person name="Voigt C.A."/>
            <person name="Piepenbring M."/>
            <person name="Bode H.B."/>
            <person name="Daniel R."/>
            <person name="Schafer W."/>
            <person name="Streit W.R."/>
        </authorList>
    </citation>
    <scope>NUCLEOTIDE SEQUENCE [LARGE SCALE GENOMIC DNA]</scope>
    <source>
        <strain evidence="2">T54</strain>
    </source>
</reference>
<dbReference type="Proteomes" id="UP000175989">
    <property type="component" value="Unassembled WGS sequence"/>
</dbReference>
<evidence type="ECO:0000313" key="1">
    <source>
        <dbReference type="EMBL" id="OEZ95997.1"/>
    </source>
</evidence>
<organism evidence="1 2">
    <name type="scientific">Duganella phyllosphaerae</name>
    <dbReference type="NCBI Taxonomy" id="762836"/>
    <lineage>
        <taxon>Bacteria</taxon>
        <taxon>Pseudomonadati</taxon>
        <taxon>Pseudomonadota</taxon>
        <taxon>Betaproteobacteria</taxon>
        <taxon>Burkholderiales</taxon>
        <taxon>Oxalobacteraceae</taxon>
        <taxon>Telluria group</taxon>
        <taxon>Duganella</taxon>
    </lineage>
</organism>
<gene>
    <name evidence="1" type="ORF">DUPY_40990</name>
</gene>
<keyword evidence="2" id="KW-1185">Reference proteome</keyword>